<dbReference type="RefSeq" id="WP_150805822.1">
    <property type="nucleotide sequence ID" value="NZ_CABVHY010000024.1"/>
</dbReference>
<dbReference type="EMBL" id="CABVHY010000024">
    <property type="protein sequence ID" value="VVO24848.1"/>
    <property type="molecule type" value="Genomic_DNA"/>
</dbReference>
<dbReference type="AlphaFoldDB" id="A0A5E7EDP9"/>
<accession>A0A5E7EDP9</accession>
<evidence type="ECO:0000313" key="2">
    <source>
        <dbReference type="EMBL" id="VVO24848.1"/>
    </source>
</evidence>
<dbReference type="InterPro" id="IPR016032">
    <property type="entry name" value="Sig_transdc_resp-reg_C-effctor"/>
</dbReference>
<dbReference type="InterPro" id="IPR036388">
    <property type="entry name" value="WH-like_DNA-bd_sf"/>
</dbReference>
<evidence type="ECO:0000259" key="1">
    <source>
        <dbReference type="PROSITE" id="PS50043"/>
    </source>
</evidence>
<protein>
    <recommendedName>
        <fullName evidence="1">HTH luxR-type domain-containing protein</fullName>
    </recommendedName>
</protein>
<reference evidence="2 3" key="1">
    <citation type="submission" date="2019-09" db="EMBL/GenBank/DDBJ databases">
        <authorList>
            <person name="Chandra G."/>
            <person name="Truman W A."/>
        </authorList>
    </citation>
    <scope>NUCLEOTIDE SEQUENCE [LARGE SCALE GENOMIC DNA]</scope>
    <source>
        <strain evidence="2">PS723</strain>
    </source>
</reference>
<dbReference type="SMART" id="SM00421">
    <property type="entry name" value="HTH_LUXR"/>
    <property type="match status" value="1"/>
</dbReference>
<dbReference type="GO" id="GO:0006355">
    <property type="term" value="P:regulation of DNA-templated transcription"/>
    <property type="evidence" value="ECO:0007669"/>
    <property type="project" value="InterPro"/>
</dbReference>
<dbReference type="Gene3D" id="1.10.10.10">
    <property type="entry name" value="Winged helix-like DNA-binding domain superfamily/Winged helix DNA-binding domain"/>
    <property type="match status" value="1"/>
</dbReference>
<dbReference type="PROSITE" id="PS50043">
    <property type="entry name" value="HTH_LUXR_2"/>
    <property type="match status" value="1"/>
</dbReference>
<name>A0A5E7EDP9_PSEFL</name>
<evidence type="ECO:0000313" key="3">
    <source>
        <dbReference type="Proteomes" id="UP000379480"/>
    </source>
</evidence>
<dbReference type="SUPFAM" id="SSF46894">
    <property type="entry name" value="C-terminal effector domain of the bipartite response regulators"/>
    <property type="match status" value="1"/>
</dbReference>
<dbReference type="OrthoDB" id="5497412at2"/>
<feature type="domain" description="HTH luxR-type" evidence="1">
    <location>
        <begin position="301"/>
        <end position="366"/>
    </location>
</feature>
<proteinExistence type="predicted"/>
<dbReference type="InterPro" id="IPR000792">
    <property type="entry name" value="Tscrpt_reg_LuxR_C"/>
</dbReference>
<gene>
    <name evidence="2" type="ORF">PS723_04514</name>
</gene>
<dbReference type="Pfam" id="PF00196">
    <property type="entry name" value="GerE"/>
    <property type="match status" value="1"/>
</dbReference>
<sequence>MVTQVPEQQLYDELVDLCYECALDMTTWQPLLERLVEASGHQQICLFYTRYQKRDAQTATTINCCTSAGLNGFQEQAWQLAPGLDFRDSRTSGCWYNELIDFGAGHALQDPDDQASRLPHGLHNVASVRLDEQVDSGIYLTALHEVGAPSPTARHFALLERITPHLLKAVKLSARINCLELDLAKHDLLLDHHTAPLWLLDGEGQVLHCNGPARHLSLSGSPLFEKFAHLHSTTQDTRLRALIRRAAGKDGKPLAGWLRLDTSESQELLVTPAPLEAGCNRHFNKPLVLLALLEKRLPSRLLAELFQLSPAEHRLAERLAQGLTLEDCAARLNVSINTVRTQLRALFRKTGTTRQAQLINLFTRLIGG</sequence>
<dbReference type="Proteomes" id="UP000379480">
    <property type="component" value="Unassembled WGS sequence"/>
</dbReference>
<dbReference type="GO" id="GO:0003677">
    <property type="term" value="F:DNA binding"/>
    <property type="evidence" value="ECO:0007669"/>
    <property type="project" value="InterPro"/>
</dbReference>
<organism evidence="2 3">
    <name type="scientific">Pseudomonas fluorescens</name>
    <dbReference type="NCBI Taxonomy" id="294"/>
    <lineage>
        <taxon>Bacteria</taxon>
        <taxon>Pseudomonadati</taxon>
        <taxon>Pseudomonadota</taxon>
        <taxon>Gammaproteobacteria</taxon>
        <taxon>Pseudomonadales</taxon>
        <taxon>Pseudomonadaceae</taxon>
        <taxon>Pseudomonas</taxon>
    </lineage>
</organism>
<dbReference type="CDD" id="cd06170">
    <property type="entry name" value="LuxR_C_like"/>
    <property type="match status" value="1"/>
</dbReference>